<comment type="subcellular location">
    <subcellularLocation>
        <location evidence="1">Cytoplasm</location>
    </subcellularLocation>
</comment>
<reference evidence="5 6" key="1">
    <citation type="submission" date="2024-08" db="EMBL/GenBank/DDBJ databases">
        <authorList>
            <person name="Cucini C."/>
            <person name="Frati F."/>
        </authorList>
    </citation>
    <scope>NUCLEOTIDE SEQUENCE [LARGE SCALE GENOMIC DNA]</scope>
</reference>
<evidence type="ECO:0000256" key="3">
    <source>
        <dbReference type="ARBA" id="ARBA00022603"/>
    </source>
</evidence>
<dbReference type="PANTHER" id="PTHR13200">
    <property type="entry name" value="EEF1A LYSINE METHYLTRANSFERASE 1"/>
    <property type="match status" value="1"/>
</dbReference>
<dbReference type="PANTHER" id="PTHR13200:SF0">
    <property type="entry name" value="EEF1A LYSINE METHYLTRANSFERASE 1"/>
    <property type="match status" value="1"/>
</dbReference>
<evidence type="ECO:0000313" key="6">
    <source>
        <dbReference type="Proteomes" id="UP001642540"/>
    </source>
</evidence>
<dbReference type="InterPro" id="IPR041370">
    <property type="entry name" value="Mlase_EEF1AKMT1/ZCCHC4"/>
</dbReference>
<dbReference type="InterPro" id="IPR019369">
    <property type="entry name" value="Efm5/EEF1AKMT1"/>
</dbReference>
<evidence type="ECO:0000256" key="1">
    <source>
        <dbReference type="ARBA" id="ARBA00004496"/>
    </source>
</evidence>
<name>A0ABP1PYU0_9HEXA</name>
<dbReference type="Pfam" id="PF10237">
    <property type="entry name" value="N6-adenineMlase"/>
    <property type="match status" value="1"/>
</dbReference>
<keyword evidence="3" id="KW-0489">Methyltransferase</keyword>
<keyword evidence="2" id="KW-0963">Cytoplasm</keyword>
<keyword evidence="4" id="KW-0808">Transferase</keyword>
<evidence type="ECO:0000256" key="2">
    <source>
        <dbReference type="ARBA" id="ARBA00022490"/>
    </source>
</evidence>
<dbReference type="Proteomes" id="UP001642540">
    <property type="component" value="Unassembled WGS sequence"/>
</dbReference>
<evidence type="ECO:0000256" key="4">
    <source>
        <dbReference type="ARBA" id="ARBA00022679"/>
    </source>
</evidence>
<protein>
    <recommendedName>
        <fullName evidence="7">N6-adenine methyltransferase</fullName>
    </recommendedName>
</protein>
<proteinExistence type="predicted"/>
<accession>A0ABP1PYU0</accession>
<organism evidence="5 6">
    <name type="scientific">Orchesella dallaii</name>
    <dbReference type="NCBI Taxonomy" id="48710"/>
    <lineage>
        <taxon>Eukaryota</taxon>
        <taxon>Metazoa</taxon>
        <taxon>Ecdysozoa</taxon>
        <taxon>Arthropoda</taxon>
        <taxon>Hexapoda</taxon>
        <taxon>Collembola</taxon>
        <taxon>Entomobryomorpha</taxon>
        <taxon>Entomobryoidea</taxon>
        <taxon>Orchesellidae</taxon>
        <taxon>Orchesellinae</taxon>
        <taxon>Orchesella</taxon>
    </lineage>
</organism>
<comment type="caution">
    <text evidence="5">The sequence shown here is derived from an EMBL/GenBank/DDBJ whole genome shotgun (WGS) entry which is preliminary data.</text>
</comment>
<sequence>MFSRGFLERRDLEQYFWTEKCVTGILDGVKSTFGADESCCLCTPTLAEAWWVEGEDVSLLDIDERFKYLPKFRYFDLRYPHQTDLEPEREDWRIIVFDPPFFYISMEVLFKAVECICDGRFETTKLLIGFLKREEKLLLEVFKRFNLRRTNFPLEYAHVKPNKWVNYALYSNVDIPGIKRVK</sequence>
<keyword evidence="6" id="KW-1185">Reference proteome</keyword>
<evidence type="ECO:0008006" key="7">
    <source>
        <dbReference type="Google" id="ProtNLM"/>
    </source>
</evidence>
<evidence type="ECO:0000313" key="5">
    <source>
        <dbReference type="EMBL" id="CAL8083058.1"/>
    </source>
</evidence>
<gene>
    <name evidence="5" type="ORF">ODALV1_LOCUS5386</name>
</gene>
<dbReference type="EMBL" id="CAXLJM020000016">
    <property type="protein sequence ID" value="CAL8083058.1"/>
    <property type="molecule type" value="Genomic_DNA"/>
</dbReference>